<name>A0A1H8A8B6_9MICO</name>
<dbReference type="EMBL" id="SOFF01000031">
    <property type="protein sequence ID" value="TFB88440.1"/>
    <property type="molecule type" value="Genomic_DNA"/>
</dbReference>
<proteinExistence type="predicted"/>
<protein>
    <submittedName>
        <fullName evidence="1">Uncharacterized protein</fullName>
    </submittedName>
</protein>
<organism evidence="1 2">
    <name type="scientific">Cryobacterium luteum</name>
    <dbReference type="NCBI Taxonomy" id="1424661"/>
    <lineage>
        <taxon>Bacteria</taxon>
        <taxon>Bacillati</taxon>
        <taxon>Actinomycetota</taxon>
        <taxon>Actinomycetes</taxon>
        <taxon>Micrococcales</taxon>
        <taxon>Microbacteriaceae</taxon>
        <taxon>Cryobacterium</taxon>
    </lineage>
</organism>
<evidence type="ECO:0000313" key="1">
    <source>
        <dbReference type="EMBL" id="TFB88440.1"/>
    </source>
</evidence>
<accession>A0A1H8A8B6</accession>
<dbReference type="Gene3D" id="3.30.420.40">
    <property type="match status" value="1"/>
</dbReference>
<gene>
    <name evidence="1" type="ORF">E3O10_11545</name>
</gene>
<dbReference type="STRING" id="1424661.SAMN05216281_10187"/>
<comment type="caution">
    <text evidence="1">The sequence shown here is derived from an EMBL/GenBank/DDBJ whole genome shotgun (WGS) entry which is preliminary data.</text>
</comment>
<keyword evidence="2" id="KW-1185">Reference proteome</keyword>
<dbReference type="RefSeq" id="WP_092106157.1">
    <property type="nucleotide sequence ID" value="NZ_FOCN01000001.1"/>
</dbReference>
<evidence type="ECO:0000313" key="2">
    <source>
        <dbReference type="Proteomes" id="UP000297654"/>
    </source>
</evidence>
<dbReference type="Proteomes" id="UP000297654">
    <property type="component" value="Unassembled WGS sequence"/>
</dbReference>
<reference evidence="1 2" key="1">
    <citation type="submission" date="2019-03" db="EMBL/GenBank/DDBJ databases">
        <title>Genomics of glacier-inhabiting Cryobacterium strains.</title>
        <authorList>
            <person name="Liu Q."/>
            <person name="Xin Y.-H."/>
        </authorList>
    </citation>
    <scope>NUCLEOTIDE SEQUENCE [LARGE SCALE GENOMIC DNA]</scope>
    <source>
        <strain evidence="1 2">Hh15</strain>
    </source>
</reference>
<dbReference type="AlphaFoldDB" id="A0A1H8A8B6"/>
<sequence>MVIREADPAVRASAAQVFAAPVVVRAPGEDVADGAAVQAAWALSGTRPAWAATSAAEPTPDFRPIIRARYAAHALA</sequence>